<dbReference type="EMBL" id="CP009889">
    <property type="protein sequence ID" value="AIY67466.1"/>
    <property type="molecule type" value="Genomic_DNA"/>
</dbReference>
<dbReference type="SUPFAM" id="SSF56059">
    <property type="entry name" value="Glutathione synthetase ATP-binding domain-like"/>
    <property type="match status" value="1"/>
</dbReference>
<keyword evidence="3" id="KW-1185">Reference proteome</keyword>
<dbReference type="InterPro" id="IPR053191">
    <property type="entry name" value="DcsG_Biosynth_Enzyme"/>
</dbReference>
<dbReference type="Gene3D" id="3.30.470.20">
    <property type="entry name" value="ATP-grasp fold, B domain"/>
    <property type="match status" value="1"/>
</dbReference>
<feature type="domain" description="Prokaryotic glutathione synthetase ATP-binding" evidence="1">
    <location>
        <begin position="120"/>
        <end position="222"/>
    </location>
</feature>
<evidence type="ECO:0000259" key="1">
    <source>
        <dbReference type="Pfam" id="PF02955"/>
    </source>
</evidence>
<dbReference type="Proteomes" id="UP000030341">
    <property type="component" value="Chromosome 2"/>
</dbReference>
<name>A0A0A7EN14_9GAMM</name>
<dbReference type="KEGG" id="pseo:OM33_20805"/>
<sequence length="294" mass="34171">MRKCAFLSMDCLDEFEVYDDLVEPYLNQQGFSVDTVSWRNKVVDWDQYEMVVIRTPWDYQDAPEAFLAVLEQIEHSRAELQNSLDIVRWNIDKIYLRELEQLGVRLIPTQWQNRLSDIKITKAQIDAFFSAFDTQEIILKPRISANADNTFWLKAKQDVDLDGLNTTFSQRDFMVQPFVPEVVENGEYSLFYFNGEYSHAILKTPKKDDFRVQEEHGGSLNRVSPDTSLVDAANKCMQAVQSVHAMPLYARLDLVKFNGEYCLMEAELIEPSLYFNMDAKSPERFANAMIARLK</sequence>
<evidence type="ECO:0000313" key="2">
    <source>
        <dbReference type="EMBL" id="AIY67466.1"/>
    </source>
</evidence>
<accession>A0A0A7EN14</accession>
<proteinExistence type="predicted"/>
<dbReference type="RefSeq" id="WP_040136481.1">
    <property type="nucleotide sequence ID" value="NZ_CP009889.1"/>
</dbReference>
<reference evidence="2 3" key="1">
    <citation type="submission" date="2014-11" db="EMBL/GenBank/DDBJ databases">
        <title>Complete Genome Sequence of Pseudoalteromonas sp. Strain OCN003 Isolated from Kaneohe Bay, Oahu, Hawaii.</title>
        <authorList>
            <person name="Beurmann S."/>
            <person name="Videau P."/>
            <person name="Ushijima B."/>
            <person name="Smith A.M."/>
            <person name="Aeby G.S."/>
            <person name="Callahan S.M."/>
            <person name="Belcaid M."/>
        </authorList>
    </citation>
    <scope>NUCLEOTIDE SEQUENCE [LARGE SCALE GENOMIC DNA]</scope>
    <source>
        <strain evidence="2 3">OCN003</strain>
    </source>
</reference>
<dbReference type="InterPro" id="IPR004218">
    <property type="entry name" value="GSHS_ATP-bd"/>
</dbReference>
<evidence type="ECO:0000313" key="3">
    <source>
        <dbReference type="Proteomes" id="UP000030341"/>
    </source>
</evidence>
<organism evidence="2 3">
    <name type="scientific">Pseudoalteromonas piratica</name>
    <dbReference type="NCBI Taxonomy" id="1348114"/>
    <lineage>
        <taxon>Bacteria</taxon>
        <taxon>Pseudomonadati</taxon>
        <taxon>Pseudomonadota</taxon>
        <taxon>Gammaproteobacteria</taxon>
        <taxon>Alteromonadales</taxon>
        <taxon>Pseudoalteromonadaceae</taxon>
        <taxon>Pseudoalteromonas</taxon>
    </lineage>
</organism>
<dbReference type="PANTHER" id="PTHR39217">
    <property type="match status" value="1"/>
</dbReference>
<protein>
    <recommendedName>
        <fullName evidence="1">Prokaryotic glutathione synthetase ATP-binding domain-containing protein</fullName>
    </recommendedName>
</protein>
<dbReference type="GO" id="GO:0004363">
    <property type="term" value="F:glutathione synthase activity"/>
    <property type="evidence" value="ECO:0007669"/>
    <property type="project" value="InterPro"/>
</dbReference>
<dbReference type="OrthoDB" id="3373978at2"/>
<dbReference type="eggNOG" id="COG0189">
    <property type="taxonomic scope" value="Bacteria"/>
</dbReference>
<dbReference type="PANTHER" id="PTHR39217:SF1">
    <property type="entry name" value="GLUTATHIONE SYNTHETASE"/>
    <property type="match status" value="1"/>
</dbReference>
<dbReference type="Pfam" id="PF02955">
    <property type="entry name" value="GSH-S_ATP"/>
    <property type="match status" value="1"/>
</dbReference>
<dbReference type="GO" id="GO:0005524">
    <property type="term" value="F:ATP binding"/>
    <property type="evidence" value="ECO:0007669"/>
    <property type="project" value="InterPro"/>
</dbReference>
<gene>
    <name evidence="2" type="ORF">OM33_20805</name>
</gene>
<dbReference type="STRING" id="1348114.OM33_20805"/>
<dbReference type="AlphaFoldDB" id="A0A0A7EN14"/>
<dbReference type="HOGENOM" id="CLU_070819_0_0_6"/>